<reference evidence="1 2" key="1">
    <citation type="journal article" date="2019" name="Environ. Microbiol.">
        <title>An active ?-lactamase is a part of an orchestrated cell wall stress resistance network of Bacillus subtilis and related rhizosphere species.</title>
        <authorList>
            <person name="Bucher T."/>
            <person name="Keren-Paz A."/>
            <person name="Hausser J."/>
            <person name="Olender T."/>
            <person name="Cytryn E."/>
            <person name="Kolodkin-Gal I."/>
        </authorList>
    </citation>
    <scope>NUCLEOTIDE SEQUENCE [LARGE SCALE GENOMIC DNA]</scope>
    <source>
        <strain evidence="1 2">I32</strain>
    </source>
</reference>
<accession>A0A9X9ACD5</accession>
<dbReference type="Proteomes" id="UP000308444">
    <property type="component" value="Unassembled WGS sequence"/>
</dbReference>
<name>A0A9X9ACD5_BACCE</name>
<evidence type="ECO:0008006" key="3">
    <source>
        <dbReference type="Google" id="ProtNLM"/>
    </source>
</evidence>
<proteinExistence type="predicted"/>
<comment type="caution">
    <text evidence="1">The sequence shown here is derived from an EMBL/GenBank/DDBJ whole genome shotgun (WGS) entry which is preliminary data.</text>
</comment>
<sequence length="77" mass="8190">MKTVKQENNFLVDLEAAEMENIEGGGWRENLSWVKDFAIGLNKNVVPYGCGLGDALLKGGGNSGSTGGYLNGAYGHR</sequence>
<dbReference type="AlphaFoldDB" id="A0A9X9ACD5"/>
<evidence type="ECO:0000313" key="2">
    <source>
        <dbReference type="Proteomes" id="UP000308444"/>
    </source>
</evidence>
<protein>
    <recommendedName>
        <fullName evidence="3">Bacteriocin</fullName>
    </recommendedName>
</protein>
<organism evidence="1 2">
    <name type="scientific">Bacillus cereus</name>
    <dbReference type="NCBI Taxonomy" id="1396"/>
    <lineage>
        <taxon>Bacteria</taxon>
        <taxon>Bacillati</taxon>
        <taxon>Bacillota</taxon>
        <taxon>Bacilli</taxon>
        <taxon>Bacillales</taxon>
        <taxon>Bacillaceae</taxon>
        <taxon>Bacillus</taxon>
        <taxon>Bacillus cereus group</taxon>
    </lineage>
</organism>
<evidence type="ECO:0000313" key="1">
    <source>
        <dbReference type="EMBL" id="TKJ06272.1"/>
    </source>
</evidence>
<dbReference type="RefSeq" id="WP_000859615.1">
    <property type="nucleotide sequence ID" value="NZ_JAMAVG010000007.1"/>
</dbReference>
<gene>
    <name evidence="1" type="ORF">FC695_06625</name>
</gene>
<dbReference type="EMBL" id="SZOH01000360">
    <property type="protein sequence ID" value="TKJ06272.1"/>
    <property type="molecule type" value="Genomic_DNA"/>
</dbReference>